<dbReference type="InterPro" id="IPR052898">
    <property type="entry name" value="ACAD10-like"/>
</dbReference>
<keyword evidence="3" id="KW-0418">Kinase</keyword>
<feature type="domain" description="Aminoglycoside phosphotransferase" evidence="2">
    <location>
        <begin position="83"/>
        <end position="306"/>
    </location>
</feature>
<dbReference type="RefSeq" id="WP_219617084.1">
    <property type="nucleotide sequence ID" value="NZ_FXZM01000005.1"/>
</dbReference>
<dbReference type="SUPFAM" id="SSF56112">
    <property type="entry name" value="Protein kinase-like (PK-like)"/>
    <property type="match status" value="1"/>
</dbReference>
<dbReference type="PANTHER" id="PTHR47829">
    <property type="entry name" value="HYDROLASE, PUTATIVE (AFU_ORTHOLOGUE AFUA_1G12880)-RELATED"/>
    <property type="match status" value="1"/>
</dbReference>
<accession>A0A2H1L4F9</accession>
<dbReference type="InterPro" id="IPR011009">
    <property type="entry name" value="Kinase-like_dom_sf"/>
</dbReference>
<proteinExistence type="predicted"/>
<dbReference type="Gene3D" id="3.30.200.20">
    <property type="entry name" value="Phosphorylase Kinase, domain 1"/>
    <property type="match status" value="1"/>
</dbReference>
<evidence type="ECO:0000256" key="1">
    <source>
        <dbReference type="SAM" id="MobiDB-lite"/>
    </source>
</evidence>
<evidence type="ECO:0000313" key="4">
    <source>
        <dbReference type="Proteomes" id="UP000234462"/>
    </source>
</evidence>
<dbReference type="GO" id="GO:0016301">
    <property type="term" value="F:kinase activity"/>
    <property type="evidence" value="ECO:0007669"/>
    <property type="project" value="UniProtKB-KW"/>
</dbReference>
<dbReference type="AlphaFoldDB" id="A0A2H1L4F9"/>
<reference evidence="4" key="1">
    <citation type="submission" date="2017-03" db="EMBL/GenBank/DDBJ databases">
        <authorList>
            <person name="Monnet C."/>
        </authorList>
    </citation>
    <scope>NUCLEOTIDE SEQUENCE [LARGE SCALE GENOMIC DNA]</scope>
    <source>
        <strain evidence="4">SJ5-8</strain>
    </source>
</reference>
<protein>
    <submittedName>
        <fullName evidence="3">Predicted kinase, aminoglycoside phosphotransferase (APT) family</fullName>
    </submittedName>
</protein>
<dbReference type="EMBL" id="FXZM01000005">
    <property type="protein sequence ID" value="SMY11782.1"/>
    <property type="molecule type" value="Genomic_DNA"/>
</dbReference>
<sequence>MAAQTTVDDGEVQRVDEQHAGGQAIAGDTRPGTAQQSGQDPLAPEIVATMGDVPAGALPPLLVLDVVEAFLDAHGIGTGPVTAVRIGDGHSNLTFRVTRAGADVVLRRGPRPPLPRSAHDMVREARIQQSLAGQGGVPVPHILAVCDDADLLGVPFYVMDHLDGDVITEVEPQRIQTPQARRAVAMNMVDTLVALHRIDVSAPPVSDIGRPSGYLDRQVATFRRLWDVNTRRSVPDVVRVADLLAADVPATQRHAVVHGDYRLGNLMITGSGEPEVRAILDWEMATLGDPLADVGYLLANYSEVGSPDSALDLSPVTRRDGYPTAAELAQRYAEASGLDLSDLGWYRALAYWKSAVFCEAMYTRYLAGERPGDDFAPQLEAGVPDLARRALEALGHG</sequence>
<name>A0A2H1L4F9_9MICO</name>
<keyword evidence="3" id="KW-0808">Transferase</keyword>
<dbReference type="PANTHER" id="PTHR47829:SF1">
    <property type="entry name" value="HAD FAMILY PHOSPHATASE"/>
    <property type="match status" value="1"/>
</dbReference>
<dbReference type="CDD" id="cd05154">
    <property type="entry name" value="ACAD10_11_N-like"/>
    <property type="match status" value="1"/>
</dbReference>
<feature type="region of interest" description="Disordered" evidence="1">
    <location>
        <begin position="1"/>
        <end position="39"/>
    </location>
</feature>
<dbReference type="Pfam" id="PF01636">
    <property type="entry name" value="APH"/>
    <property type="match status" value="1"/>
</dbReference>
<gene>
    <name evidence="3" type="ORF">BJEO58_01370</name>
</gene>
<organism evidence="3 4">
    <name type="scientific">Brevibacterium jeotgali</name>
    <dbReference type="NCBI Taxonomy" id="1262550"/>
    <lineage>
        <taxon>Bacteria</taxon>
        <taxon>Bacillati</taxon>
        <taxon>Actinomycetota</taxon>
        <taxon>Actinomycetes</taxon>
        <taxon>Micrococcales</taxon>
        <taxon>Brevibacteriaceae</taxon>
        <taxon>Brevibacterium</taxon>
    </lineage>
</organism>
<evidence type="ECO:0000313" key="3">
    <source>
        <dbReference type="EMBL" id="SMY11782.1"/>
    </source>
</evidence>
<dbReference type="Proteomes" id="UP000234462">
    <property type="component" value="Unassembled WGS sequence"/>
</dbReference>
<dbReference type="InterPro" id="IPR002575">
    <property type="entry name" value="Aminoglycoside_PTrfase"/>
</dbReference>
<dbReference type="Gene3D" id="3.90.1200.10">
    <property type="match status" value="1"/>
</dbReference>
<dbReference type="InterPro" id="IPR041726">
    <property type="entry name" value="ACAD10_11_N"/>
</dbReference>
<keyword evidence="4" id="KW-1185">Reference proteome</keyword>
<evidence type="ECO:0000259" key="2">
    <source>
        <dbReference type="Pfam" id="PF01636"/>
    </source>
</evidence>